<dbReference type="Proteomes" id="UP001158986">
    <property type="component" value="Unassembled WGS sequence"/>
</dbReference>
<evidence type="ECO:0000313" key="2">
    <source>
        <dbReference type="Proteomes" id="UP001158986"/>
    </source>
</evidence>
<dbReference type="InterPro" id="IPR011604">
    <property type="entry name" value="PDDEXK-like_dom_sf"/>
</dbReference>
<proteinExistence type="predicted"/>
<dbReference type="Gene3D" id="3.90.320.10">
    <property type="match status" value="1"/>
</dbReference>
<evidence type="ECO:0000313" key="1">
    <source>
        <dbReference type="EMBL" id="CAH0514893.1"/>
    </source>
</evidence>
<organism evidence="1 2">
    <name type="scientific">Peronospora belbahrii</name>
    <dbReference type="NCBI Taxonomy" id="622444"/>
    <lineage>
        <taxon>Eukaryota</taxon>
        <taxon>Sar</taxon>
        <taxon>Stramenopiles</taxon>
        <taxon>Oomycota</taxon>
        <taxon>Peronosporomycetes</taxon>
        <taxon>Peronosporales</taxon>
        <taxon>Peronosporaceae</taxon>
        <taxon>Peronospora</taxon>
    </lineage>
</organism>
<dbReference type="SUPFAM" id="SSF52980">
    <property type="entry name" value="Restriction endonuclease-like"/>
    <property type="match status" value="1"/>
</dbReference>
<protein>
    <submittedName>
        <fullName evidence="1">Uncharacterized protein</fullName>
    </submittedName>
</protein>
<keyword evidence="2" id="KW-1185">Reference proteome</keyword>
<gene>
    <name evidence="1" type="ORF">PBS001_LOCUS1628</name>
</gene>
<name>A0ABN8CQY4_9STRA</name>
<reference evidence="1 2" key="1">
    <citation type="submission" date="2021-11" db="EMBL/GenBank/DDBJ databases">
        <authorList>
            <person name="Islam A."/>
            <person name="Islam S."/>
            <person name="Flora M.S."/>
            <person name="Rahman M."/>
            <person name="Ziaur R.M."/>
            <person name="Epstein J.H."/>
            <person name="Hassan M."/>
            <person name="Klassen M."/>
            <person name="Woodard K."/>
            <person name="Webb A."/>
            <person name="Webby R.J."/>
            <person name="El Zowalaty M.E."/>
        </authorList>
    </citation>
    <scope>NUCLEOTIDE SEQUENCE [LARGE SCALE GENOMIC DNA]</scope>
    <source>
        <strain evidence="1">Pbs1</strain>
    </source>
</reference>
<sequence length="294" mass="33380">MMAAQRALKRNIMIFASEVPVISALNPYRKIEDVFLDVWRRTNPQQILALQQQLALSLLSPEAKMQAIVEDLGVSSAITKLVQEASAADTIHQVAQAQAQVAQSLPTTIPVDVKAEVVQFVTSTMHKGFGVKQETAGIEQYEQKRKVVVKERNLKFFKKKVAAIGKFDVLVGGKIDGQADGKVIEVKNRLKKFISPLPKYDIAQLQTYLYILGVREGELVEHLHAGKTQTKMTKVLWDDKMWRSDIEPNLVRFGSALTYLMKDKTAQSDYLQSESDQQREIIRYFWSQEVQRMK</sequence>
<comment type="caution">
    <text evidence="1">The sequence shown here is derived from an EMBL/GenBank/DDBJ whole genome shotgun (WGS) entry which is preliminary data.</text>
</comment>
<dbReference type="InterPro" id="IPR011335">
    <property type="entry name" value="Restrct_endonuc-II-like"/>
</dbReference>
<accession>A0ABN8CQY4</accession>
<dbReference type="EMBL" id="CAKLCB010000087">
    <property type="protein sequence ID" value="CAH0514893.1"/>
    <property type="molecule type" value="Genomic_DNA"/>
</dbReference>